<evidence type="ECO:0000313" key="2">
    <source>
        <dbReference type="EMBL" id="MCS5734218.1"/>
    </source>
</evidence>
<dbReference type="Proteomes" id="UP001165586">
    <property type="component" value="Unassembled WGS sequence"/>
</dbReference>
<dbReference type="EMBL" id="JANLCJ010000003">
    <property type="protein sequence ID" value="MCS5734218.1"/>
    <property type="molecule type" value="Genomic_DNA"/>
</dbReference>
<sequence>MPADRFAHRIRSLVVGVIVGAGLVAVIASPAAAADPVFAEGDCVVYRMPDNGPGGAQCSGVDLSGTRFGEGDFRGANLIGANFAGGDVQGAVFSGANLDGADFSGTRIVGADFSGSSILPATVDLVADASGTAPVQIAPSVPAGLTLNGCSIVGAPVESGQAFPIGTSNILCELATSFNGTASAVMTVNVTASTTATPTATPLFTPEPVTSAPTDAAAATSDSSTPNWLMIGGFIGGGLLVALGIIAFVVSSRRSRA</sequence>
<dbReference type="Gene3D" id="2.160.20.80">
    <property type="entry name" value="E3 ubiquitin-protein ligase SopA"/>
    <property type="match status" value="1"/>
</dbReference>
<dbReference type="InterPro" id="IPR044213">
    <property type="entry name" value="At2g44920-like"/>
</dbReference>
<keyword evidence="3" id="KW-1185">Reference proteome</keyword>
<dbReference type="InterPro" id="IPR001646">
    <property type="entry name" value="5peptide_repeat"/>
</dbReference>
<gene>
    <name evidence="2" type="ORF">N1032_10770</name>
</gene>
<name>A0ABT2H2N7_9MICO</name>
<evidence type="ECO:0000256" key="1">
    <source>
        <dbReference type="SAM" id="Phobius"/>
    </source>
</evidence>
<dbReference type="PANTHER" id="PTHR47200:SF2">
    <property type="entry name" value="THYLAKOID LUMENAL 15 KDA PROTEIN 1, CHLOROPLASTIC"/>
    <property type="match status" value="1"/>
</dbReference>
<dbReference type="RefSeq" id="WP_259539063.1">
    <property type="nucleotide sequence ID" value="NZ_JANLCJ010000003.1"/>
</dbReference>
<dbReference type="Pfam" id="PF00805">
    <property type="entry name" value="Pentapeptide"/>
    <property type="match status" value="1"/>
</dbReference>
<dbReference type="SUPFAM" id="SSF141571">
    <property type="entry name" value="Pentapeptide repeat-like"/>
    <property type="match status" value="1"/>
</dbReference>
<comment type="caution">
    <text evidence="2">The sequence shown here is derived from an EMBL/GenBank/DDBJ whole genome shotgun (WGS) entry which is preliminary data.</text>
</comment>
<keyword evidence="1" id="KW-0812">Transmembrane</keyword>
<proteinExistence type="predicted"/>
<accession>A0ABT2H2N7</accession>
<protein>
    <submittedName>
        <fullName evidence="2">Pentapeptide repeat-containing protein</fullName>
    </submittedName>
</protein>
<feature type="transmembrane region" description="Helical" evidence="1">
    <location>
        <begin position="228"/>
        <end position="250"/>
    </location>
</feature>
<dbReference type="PANTHER" id="PTHR47200">
    <property type="entry name" value="THYLAKOID LUMENAL 15 KDA PROTEIN 1, CHLOROPLASTIC"/>
    <property type="match status" value="1"/>
</dbReference>
<organism evidence="2 3">
    <name type="scientific">Herbiconiux daphne</name>
    <dbReference type="NCBI Taxonomy" id="2970914"/>
    <lineage>
        <taxon>Bacteria</taxon>
        <taxon>Bacillati</taxon>
        <taxon>Actinomycetota</taxon>
        <taxon>Actinomycetes</taxon>
        <taxon>Micrococcales</taxon>
        <taxon>Microbacteriaceae</taxon>
        <taxon>Herbiconiux</taxon>
    </lineage>
</organism>
<keyword evidence="1" id="KW-1133">Transmembrane helix</keyword>
<keyword evidence="1" id="KW-0472">Membrane</keyword>
<evidence type="ECO:0000313" key="3">
    <source>
        <dbReference type="Proteomes" id="UP001165586"/>
    </source>
</evidence>
<reference evidence="2" key="1">
    <citation type="submission" date="2022-08" db="EMBL/GenBank/DDBJ databases">
        <authorList>
            <person name="Deng Y."/>
            <person name="Han X.-F."/>
            <person name="Zhang Y.-Q."/>
        </authorList>
    </citation>
    <scope>NUCLEOTIDE SEQUENCE</scope>
    <source>
        <strain evidence="2">CPCC 203386</strain>
    </source>
</reference>